<protein>
    <submittedName>
        <fullName evidence="1">Uncharacterized protein</fullName>
    </submittedName>
</protein>
<organism evidence="1 2">
    <name type="scientific">Dyadobacter jiangsuensis</name>
    <dbReference type="NCBI Taxonomy" id="1591085"/>
    <lineage>
        <taxon>Bacteria</taxon>
        <taxon>Pseudomonadati</taxon>
        <taxon>Bacteroidota</taxon>
        <taxon>Cytophagia</taxon>
        <taxon>Cytophagales</taxon>
        <taxon>Spirosomataceae</taxon>
        <taxon>Dyadobacter</taxon>
    </lineage>
</organism>
<dbReference type="EMBL" id="PYAS01000007">
    <property type="protein sequence ID" value="PSL28022.1"/>
    <property type="molecule type" value="Genomic_DNA"/>
</dbReference>
<dbReference type="AlphaFoldDB" id="A0A2P8G211"/>
<comment type="caution">
    <text evidence="1">The sequence shown here is derived from an EMBL/GenBank/DDBJ whole genome shotgun (WGS) entry which is preliminary data.</text>
</comment>
<evidence type="ECO:0000313" key="2">
    <source>
        <dbReference type="Proteomes" id="UP000241964"/>
    </source>
</evidence>
<name>A0A2P8G211_9BACT</name>
<sequence>MKHSGDTVSKPVVGREAEALSKAIKTGGYLANEQAWATIHRISEQVKNEKLNTRK</sequence>
<dbReference type="Proteomes" id="UP000241964">
    <property type="component" value="Unassembled WGS sequence"/>
</dbReference>
<proteinExistence type="predicted"/>
<reference evidence="1 2" key="1">
    <citation type="submission" date="2018-03" db="EMBL/GenBank/DDBJ databases">
        <title>Genomic Encyclopedia of Archaeal and Bacterial Type Strains, Phase II (KMG-II): from individual species to whole genera.</title>
        <authorList>
            <person name="Goeker M."/>
        </authorList>
    </citation>
    <scope>NUCLEOTIDE SEQUENCE [LARGE SCALE GENOMIC DNA]</scope>
    <source>
        <strain evidence="1 2">DSM 29057</strain>
    </source>
</reference>
<accession>A0A2P8G211</accession>
<gene>
    <name evidence="1" type="ORF">CLV60_107287</name>
</gene>
<keyword evidence="2" id="KW-1185">Reference proteome</keyword>
<evidence type="ECO:0000313" key="1">
    <source>
        <dbReference type="EMBL" id="PSL28022.1"/>
    </source>
</evidence>